<evidence type="ECO:0000256" key="1">
    <source>
        <dbReference type="ARBA" id="ARBA00006484"/>
    </source>
</evidence>
<dbReference type="InterPro" id="IPR036291">
    <property type="entry name" value="NAD(P)-bd_dom_sf"/>
</dbReference>
<reference evidence="4 5" key="1">
    <citation type="journal article" date="2025" name="Microbiol. Resour. Announc.">
        <title>Draft genome sequences for Neonectria magnoliae and Neonectria punicea, canker pathogens of Liriodendron tulipifera and Acer saccharum in West Virginia.</title>
        <authorList>
            <person name="Petronek H.M."/>
            <person name="Kasson M.T."/>
            <person name="Metheny A.M."/>
            <person name="Stauder C.M."/>
            <person name="Lovett B."/>
            <person name="Lynch S.C."/>
            <person name="Garnas J.R."/>
            <person name="Kasson L.R."/>
            <person name="Stajich J.E."/>
        </authorList>
    </citation>
    <scope>NUCLEOTIDE SEQUENCE [LARGE SCALE GENOMIC DNA]</scope>
    <source>
        <strain evidence="4 5">NRRL 64651</strain>
    </source>
</reference>
<keyword evidence="2" id="KW-0560">Oxidoreductase</keyword>
<dbReference type="Proteomes" id="UP001498421">
    <property type="component" value="Unassembled WGS sequence"/>
</dbReference>
<accession>A0ABR1HQM7</accession>
<dbReference type="PRINTS" id="PR00081">
    <property type="entry name" value="GDHRDH"/>
</dbReference>
<evidence type="ECO:0000313" key="4">
    <source>
        <dbReference type="EMBL" id="KAK7423254.1"/>
    </source>
</evidence>
<keyword evidence="3" id="KW-0732">Signal</keyword>
<evidence type="ECO:0000256" key="2">
    <source>
        <dbReference type="ARBA" id="ARBA00023002"/>
    </source>
</evidence>
<keyword evidence="5" id="KW-1185">Reference proteome</keyword>
<dbReference type="Gene3D" id="3.40.50.720">
    <property type="entry name" value="NAD(P)-binding Rossmann-like Domain"/>
    <property type="match status" value="1"/>
</dbReference>
<sequence length="253" mass="27441">MGSFTILSSLLKFILLVGVAFAINQLLNRHASDGLVLNDSWGWIKEIVLITGGNNGIGKVMVLMFAEKNVKVIVLDISPPQNPLPPGVSFYEVDVSSPEVLHEAAERIRRHVGDPTVLINNAGTTLGNPVLGCTASQVRQIFDVNTLSHFWIVQEFLPAMVKANHGHVGTMSSMASFVVIAGNVGYSCTKASALAFHEGLEQELKHRYSASKIRTSIVHLGWVWTPMTANTKASPNFNEAVIEPEEVANSVVK</sequence>
<gene>
    <name evidence="4" type="ORF">QQZ08_009150</name>
</gene>
<feature type="chain" id="PRO_5046772901" description="NAD(P)-binding protein" evidence="3">
    <location>
        <begin position="23"/>
        <end position="253"/>
    </location>
</feature>
<dbReference type="SUPFAM" id="SSF51735">
    <property type="entry name" value="NAD(P)-binding Rossmann-fold domains"/>
    <property type="match status" value="1"/>
</dbReference>
<evidence type="ECO:0008006" key="6">
    <source>
        <dbReference type="Google" id="ProtNLM"/>
    </source>
</evidence>
<evidence type="ECO:0000313" key="5">
    <source>
        <dbReference type="Proteomes" id="UP001498421"/>
    </source>
</evidence>
<feature type="signal peptide" evidence="3">
    <location>
        <begin position="1"/>
        <end position="22"/>
    </location>
</feature>
<comment type="similarity">
    <text evidence="1">Belongs to the short-chain dehydrogenases/reductases (SDR) family.</text>
</comment>
<proteinExistence type="inferred from homology"/>
<dbReference type="PANTHER" id="PTHR24322:SF736">
    <property type="entry name" value="RETINOL DEHYDROGENASE 10"/>
    <property type="match status" value="1"/>
</dbReference>
<dbReference type="Pfam" id="PF00106">
    <property type="entry name" value="adh_short"/>
    <property type="match status" value="1"/>
</dbReference>
<dbReference type="EMBL" id="JAZAVK010000100">
    <property type="protein sequence ID" value="KAK7423254.1"/>
    <property type="molecule type" value="Genomic_DNA"/>
</dbReference>
<name>A0ABR1HQM7_9HYPO</name>
<protein>
    <recommendedName>
        <fullName evidence="6">NAD(P)-binding protein</fullName>
    </recommendedName>
</protein>
<comment type="caution">
    <text evidence="4">The sequence shown here is derived from an EMBL/GenBank/DDBJ whole genome shotgun (WGS) entry which is preliminary data.</text>
</comment>
<dbReference type="PANTHER" id="PTHR24322">
    <property type="entry name" value="PKSB"/>
    <property type="match status" value="1"/>
</dbReference>
<dbReference type="InterPro" id="IPR002347">
    <property type="entry name" value="SDR_fam"/>
</dbReference>
<organism evidence="4 5">
    <name type="scientific">Neonectria magnoliae</name>
    <dbReference type="NCBI Taxonomy" id="2732573"/>
    <lineage>
        <taxon>Eukaryota</taxon>
        <taxon>Fungi</taxon>
        <taxon>Dikarya</taxon>
        <taxon>Ascomycota</taxon>
        <taxon>Pezizomycotina</taxon>
        <taxon>Sordariomycetes</taxon>
        <taxon>Hypocreomycetidae</taxon>
        <taxon>Hypocreales</taxon>
        <taxon>Nectriaceae</taxon>
        <taxon>Neonectria</taxon>
    </lineage>
</organism>
<evidence type="ECO:0000256" key="3">
    <source>
        <dbReference type="SAM" id="SignalP"/>
    </source>
</evidence>